<reference evidence="1 2" key="1">
    <citation type="submission" date="2023-12" db="EMBL/GenBank/DDBJ databases">
        <title>A high-quality genome assembly for Dillenia turbinata (Dilleniales).</title>
        <authorList>
            <person name="Chanderbali A."/>
        </authorList>
    </citation>
    <scope>NUCLEOTIDE SEQUENCE [LARGE SCALE GENOMIC DNA]</scope>
    <source>
        <strain evidence="1">LSX21</strain>
        <tissue evidence="1">Leaf</tissue>
    </source>
</reference>
<protein>
    <submittedName>
        <fullName evidence="1">Uncharacterized protein</fullName>
    </submittedName>
</protein>
<evidence type="ECO:0000313" key="2">
    <source>
        <dbReference type="Proteomes" id="UP001370490"/>
    </source>
</evidence>
<keyword evidence="2" id="KW-1185">Reference proteome</keyword>
<dbReference type="PANTHER" id="PTHR10811">
    <property type="entry name" value="FRINGE-RELATED"/>
    <property type="match status" value="1"/>
</dbReference>
<dbReference type="Proteomes" id="UP001370490">
    <property type="component" value="Unassembled WGS sequence"/>
</dbReference>
<dbReference type="Pfam" id="PF04646">
    <property type="entry name" value="DUF604"/>
    <property type="match status" value="1"/>
</dbReference>
<dbReference type="AlphaFoldDB" id="A0AAN8UWN3"/>
<name>A0AAN8UWN3_9MAGN</name>
<dbReference type="Gene3D" id="3.90.550.50">
    <property type="match status" value="1"/>
</dbReference>
<comment type="caution">
    <text evidence="1">The sequence shown here is derived from an EMBL/GenBank/DDBJ whole genome shotgun (WGS) entry which is preliminary data.</text>
</comment>
<evidence type="ECO:0000313" key="1">
    <source>
        <dbReference type="EMBL" id="KAK6919401.1"/>
    </source>
</evidence>
<proteinExistence type="predicted"/>
<sequence>MALNHFDMRWFVFRDKDTVFFPENMVQTLSNYNHQLWYYIGTDSEIYKQNRLFAISYPLSKVVAKVFDSCLERCPHLYGSDDRIYARLAELGIGLTHAPSFHQVPTQSLLTF</sequence>
<organism evidence="1 2">
    <name type="scientific">Dillenia turbinata</name>
    <dbReference type="NCBI Taxonomy" id="194707"/>
    <lineage>
        <taxon>Eukaryota</taxon>
        <taxon>Viridiplantae</taxon>
        <taxon>Streptophyta</taxon>
        <taxon>Embryophyta</taxon>
        <taxon>Tracheophyta</taxon>
        <taxon>Spermatophyta</taxon>
        <taxon>Magnoliopsida</taxon>
        <taxon>eudicotyledons</taxon>
        <taxon>Gunneridae</taxon>
        <taxon>Pentapetalae</taxon>
        <taxon>Dilleniales</taxon>
        <taxon>Dilleniaceae</taxon>
        <taxon>Dillenia</taxon>
    </lineage>
</organism>
<gene>
    <name evidence="1" type="ORF">RJ641_015305</name>
</gene>
<accession>A0AAN8UWN3</accession>
<dbReference type="InterPro" id="IPR006740">
    <property type="entry name" value="DUF604"/>
</dbReference>
<dbReference type="EMBL" id="JBAMMX010000021">
    <property type="protein sequence ID" value="KAK6919401.1"/>
    <property type="molecule type" value="Genomic_DNA"/>
</dbReference>